<dbReference type="Proteomes" id="UP001642360">
    <property type="component" value="Unassembled WGS sequence"/>
</dbReference>
<dbReference type="AlphaFoldDB" id="A0ABC8SKF7"/>
<protein>
    <recommendedName>
        <fullName evidence="1">VQ domain-containing protein</fullName>
    </recommendedName>
</protein>
<reference evidence="2 3" key="1">
    <citation type="submission" date="2024-02" db="EMBL/GenBank/DDBJ databases">
        <authorList>
            <person name="Vignale AGUSTIN F."/>
            <person name="Sosa J E."/>
            <person name="Modenutti C."/>
        </authorList>
    </citation>
    <scope>NUCLEOTIDE SEQUENCE [LARGE SCALE GENOMIC DNA]</scope>
</reference>
<sequence>MYTIEGIMKKQPCVPNTTTLALAMHKDSQTISKVKPKIHIIHIFAPKIFKTDASNFWELVQRLTGKPKEDCCTKKRARHPRKGVQNMFYKNSVTKKWTCVLGSLTGLDVDALMLKEKICGRANSEDLDEFMQELNGFSVKGEEEKWCGANLGGGFANLDSFMQKLNGFGNGEEEER</sequence>
<proteinExistence type="predicted"/>
<dbReference type="InterPro" id="IPR039607">
    <property type="entry name" value="VQ_8/17/18/20/21/25"/>
</dbReference>
<keyword evidence="3" id="KW-1185">Reference proteome</keyword>
<gene>
    <name evidence="2" type="ORF">ILEXP_LOCUS25940</name>
</gene>
<dbReference type="PANTHER" id="PTHR33143">
    <property type="entry name" value="F16F4.1 PROTEIN-RELATED"/>
    <property type="match status" value="1"/>
</dbReference>
<evidence type="ECO:0000259" key="1">
    <source>
        <dbReference type="Pfam" id="PF05678"/>
    </source>
</evidence>
<comment type="caution">
    <text evidence="2">The sequence shown here is derived from an EMBL/GenBank/DDBJ whole genome shotgun (WGS) entry which is preliminary data.</text>
</comment>
<dbReference type="PANTHER" id="PTHR33143:SF3">
    <property type="entry name" value="VQ MOTIF-CONTAINING PROTEIN 17-RELATED"/>
    <property type="match status" value="1"/>
</dbReference>
<evidence type="ECO:0000313" key="2">
    <source>
        <dbReference type="EMBL" id="CAK9157388.1"/>
    </source>
</evidence>
<evidence type="ECO:0000313" key="3">
    <source>
        <dbReference type="Proteomes" id="UP001642360"/>
    </source>
</evidence>
<dbReference type="Pfam" id="PF05678">
    <property type="entry name" value="VQ"/>
    <property type="match status" value="1"/>
</dbReference>
<dbReference type="EMBL" id="CAUOFW020002987">
    <property type="protein sequence ID" value="CAK9157388.1"/>
    <property type="molecule type" value="Genomic_DNA"/>
</dbReference>
<dbReference type="InterPro" id="IPR008889">
    <property type="entry name" value="VQ"/>
</dbReference>
<feature type="domain" description="VQ" evidence="1">
    <location>
        <begin position="43"/>
        <end position="67"/>
    </location>
</feature>
<organism evidence="2 3">
    <name type="scientific">Ilex paraguariensis</name>
    <name type="common">yerba mate</name>
    <dbReference type="NCBI Taxonomy" id="185542"/>
    <lineage>
        <taxon>Eukaryota</taxon>
        <taxon>Viridiplantae</taxon>
        <taxon>Streptophyta</taxon>
        <taxon>Embryophyta</taxon>
        <taxon>Tracheophyta</taxon>
        <taxon>Spermatophyta</taxon>
        <taxon>Magnoliopsida</taxon>
        <taxon>eudicotyledons</taxon>
        <taxon>Gunneridae</taxon>
        <taxon>Pentapetalae</taxon>
        <taxon>asterids</taxon>
        <taxon>campanulids</taxon>
        <taxon>Aquifoliales</taxon>
        <taxon>Aquifoliaceae</taxon>
        <taxon>Ilex</taxon>
    </lineage>
</organism>
<name>A0ABC8SKF7_9AQUA</name>
<accession>A0ABC8SKF7</accession>